<comment type="similarity">
    <text evidence="6">Belongs to the ABC-2 integral membrane protein family.</text>
</comment>
<dbReference type="InterPro" id="IPR013525">
    <property type="entry name" value="ABC2_TM"/>
</dbReference>
<sequence>MTTTSTTSHAINRALHAAVSTRPRPPRASPVSASLAFAWRALLKIKHVPEQLADAIMIPVLFTVMFTYLFGGAVVGSTGEYLQFLLPGTMVFAVLLITVYAGVNLKTDITTGVVDRFRSMPIWRPALIVGGLISDAGRNLLAAGLVLALGLVMGFRPEGGAFGALLAVALVLAFAFGLSWVWATLGLLLRTPSAISAVSFLVQFPLTFASNVFVDPQTMPGWLRTVVEANPVSLLVDAVRGLMHGTAEPEQIGGVLLAAVLLVAIFGPLTMRLYRTRT</sequence>
<comment type="caution">
    <text evidence="8">The sequence shown here is derived from an EMBL/GenBank/DDBJ whole genome shotgun (WGS) entry which is preliminary data.</text>
</comment>
<evidence type="ECO:0000313" key="9">
    <source>
        <dbReference type="Proteomes" id="UP000248924"/>
    </source>
</evidence>
<gene>
    <name evidence="8" type="ORF">C1I95_08050</name>
</gene>
<protein>
    <recommendedName>
        <fullName evidence="6">Transport permease protein</fullName>
    </recommendedName>
</protein>
<feature type="transmembrane region" description="Helical" evidence="6">
    <location>
        <begin position="81"/>
        <end position="105"/>
    </location>
</feature>
<comment type="subcellular location">
    <subcellularLocation>
        <location evidence="6">Cell membrane</location>
        <topology evidence="6">Multi-pass membrane protein</topology>
    </subcellularLocation>
    <subcellularLocation>
        <location evidence="1">Membrane</location>
        <topology evidence="1">Multi-pass membrane protein</topology>
    </subcellularLocation>
</comment>
<dbReference type="GO" id="GO:0046677">
    <property type="term" value="P:response to antibiotic"/>
    <property type="evidence" value="ECO:0007669"/>
    <property type="project" value="UniProtKB-KW"/>
</dbReference>
<dbReference type="InterPro" id="IPR000412">
    <property type="entry name" value="ABC_2_transport"/>
</dbReference>
<evidence type="ECO:0000256" key="3">
    <source>
        <dbReference type="ARBA" id="ARBA00022989"/>
    </source>
</evidence>
<feature type="transmembrane region" description="Helical" evidence="6">
    <location>
        <begin position="52"/>
        <end position="75"/>
    </location>
</feature>
<dbReference type="AlphaFoldDB" id="A0A2W2EWC5"/>
<organism evidence="8 9">
    <name type="scientific">Micromonospora craterilacus</name>
    <dbReference type="NCBI Taxonomy" id="1655439"/>
    <lineage>
        <taxon>Bacteria</taxon>
        <taxon>Bacillati</taxon>
        <taxon>Actinomycetota</taxon>
        <taxon>Actinomycetes</taxon>
        <taxon>Micromonosporales</taxon>
        <taxon>Micromonosporaceae</taxon>
        <taxon>Micromonospora</taxon>
    </lineage>
</organism>
<dbReference type="GO" id="GO:0043190">
    <property type="term" value="C:ATP-binding cassette (ABC) transporter complex"/>
    <property type="evidence" value="ECO:0007669"/>
    <property type="project" value="InterPro"/>
</dbReference>
<dbReference type="PANTHER" id="PTHR43229">
    <property type="entry name" value="NODULATION PROTEIN J"/>
    <property type="match status" value="1"/>
</dbReference>
<keyword evidence="5" id="KW-0046">Antibiotic resistance</keyword>
<feature type="transmembrane region" description="Helical" evidence="6">
    <location>
        <begin position="161"/>
        <end position="182"/>
    </location>
</feature>
<evidence type="ECO:0000256" key="6">
    <source>
        <dbReference type="RuleBase" id="RU361157"/>
    </source>
</evidence>
<feature type="domain" description="ABC transmembrane type-2" evidence="7">
    <location>
        <begin position="50"/>
        <end position="277"/>
    </location>
</feature>
<reference evidence="8 9" key="1">
    <citation type="submission" date="2018-01" db="EMBL/GenBank/DDBJ databases">
        <title>Draft genome sequence of Jishengella sp. NA12.</title>
        <authorList>
            <person name="Sahin N."/>
            <person name="Ay H."/>
            <person name="Saygin H."/>
        </authorList>
    </citation>
    <scope>NUCLEOTIDE SEQUENCE [LARGE SCALE GENOMIC DNA]</scope>
    <source>
        <strain evidence="8 9">NA12</strain>
    </source>
</reference>
<keyword evidence="6" id="KW-1003">Cell membrane</keyword>
<feature type="transmembrane region" description="Helical" evidence="6">
    <location>
        <begin position="194"/>
        <end position="214"/>
    </location>
</feature>
<name>A0A2W2EWC5_9ACTN</name>
<keyword evidence="6" id="KW-0813">Transport</keyword>
<feature type="transmembrane region" description="Helical" evidence="6">
    <location>
        <begin position="126"/>
        <end position="155"/>
    </location>
</feature>
<keyword evidence="4 6" id="KW-0472">Membrane</keyword>
<dbReference type="OrthoDB" id="670210at2"/>
<dbReference type="InterPro" id="IPR051784">
    <property type="entry name" value="Nod_factor_ABC_transporter"/>
</dbReference>
<dbReference type="Pfam" id="PF01061">
    <property type="entry name" value="ABC2_membrane"/>
    <property type="match status" value="1"/>
</dbReference>
<evidence type="ECO:0000256" key="4">
    <source>
        <dbReference type="ARBA" id="ARBA00023136"/>
    </source>
</evidence>
<keyword evidence="9" id="KW-1185">Reference proteome</keyword>
<feature type="transmembrane region" description="Helical" evidence="6">
    <location>
        <begin position="252"/>
        <end position="274"/>
    </location>
</feature>
<dbReference type="GO" id="GO:0140359">
    <property type="term" value="F:ABC-type transporter activity"/>
    <property type="evidence" value="ECO:0007669"/>
    <property type="project" value="InterPro"/>
</dbReference>
<dbReference type="EMBL" id="POTY01000033">
    <property type="protein sequence ID" value="PZG21159.1"/>
    <property type="molecule type" value="Genomic_DNA"/>
</dbReference>
<keyword evidence="3 6" id="KW-1133">Transmembrane helix</keyword>
<keyword evidence="2 6" id="KW-0812">Transmembrane</keyword>
<accession>A0A2W2EWC5</accession>
<dbReference type="RefSeq" id="WP_111213150.1">
    <property type="nucleotide sequence ID" value="NZ_POTY01000033.1"/>
</dbReference>
<evidence type="ECO:0000259" key="7">
    <source>
        <dbReference type="PROSITE" id="PS51012"/>
    </source>
</evidence>
<dbReference type="PIRSF" id="PIRSF006648">
    <property type="entry name" value="DrrB"/>
    <property type="match status" value="1"/>
</dbReference>
<evidence type="ECO:0000256" key="5">
    <source>
        <dbReference type="ARBA" id="ARBA00023251"/>
    </source>
</evidence>
<evidence type="ECO:0000256" key="1">
    <source>
        <dbReference type="ARBA" id="ARBA00004141"/>
    </source>
</evidence>
<dbReference type="PROSITE" id="PS51012">
    <property type="entry name" value="ABC_TM2"/>
    <property type="match status" value="1"/>
</dbReference>
<evidence type="ECO:0000313" key="8">
    <source>
        <dbReference type="EMBL" id="PZG21159.1"/>
    </source>
</evidence>
<dbReference type="InterPro" id="IPR047817">
    <property type="entry name" value="ABC2_TM_bact-type"/>
</dbReference>
<dbReference type="PANTHER" id="PTHR43229:SF2">
    <property type="entry name" value="NODULATION PROTEIN J"/>
    <property type="match status" value="1"/>
</dbReference>
<dbReference type="Proteomes" id="UP000248924">
    <property type="component" value="Unassembled WGS sequence"/>
</dbReference>
<evidence type="ECO:0000256" key="2">
    <source>
        <dbReference type="ARBA" id="ARBA00022692"/>
    </source>
</evidence>
<proteinExistence type="inferred from homology"/>